<evidence type="ECO:0000313" key="4">
    <source>
        <dbReference type="Proteomes" id="UP000049455"/>
    </source>
</evidence>
<name>A0A0M7B806_9RHOB</name>
<feature type="chain" id="PRO_5005809861" evidence="1">
    <location>
        <begin position="21"/>
        <end position="195"/>
    </location>
</feature>
<keyword evidence="4" id="KW-1185">Reference proteome</keyword>
<dbReference type="InterPro" id="IPR002048">
    <property type="entry name" value="EF_hand_dom"/>
</dbReference>
<dbReference type="GO" id="GO:0005509">
    <property type="term" value="F:calcium ion binding"/>
    <property type="evidence" value="ECO:0007669"/>
    <property type="project" value="InterPro"/>
</dbReference>
<accession>A0A0M7B806</accession>
<reference evidence="3 4" key="1">
    <citation type="submission" date="2015-09" db="EMBL/GenBank/DDBJ databases">
        <authorList>
            <person name="Jackson K.R."/>
            <person name="Lunt B.L."/>
            <person name="Fisher J.N.B."/>
            <person name="Gardner A.V."/>
            <person name="Bailey M.E."/>
            <person name="Deus L.M."/>
            <person name="Earl A.S."/>
            <person name="Gibby P.D."/>
            <person name="Hartmann K.A."/>
            <person name="Liu J.E."/>
            <person name="Manci A.M."/>
            <person name="Nielsen D.A."/>
            <person name="Solomon M.B."/>
            <person name="Breakwell D.P."/>
            <person name="Burnett S.H."/>
            <person name="Grose J.H."/>
        </authorList>
    </citation>
    <scope>NUCLEOTIDE SEQUENCE [LARGE SCALE GENOMIC DNA]</scope>
    <source>
        <strain evidence="3 4">CECT 7799</strain>
    </source>
</reference>
<gene>
    <name evidence="3" type="ORF">JSE7799_00893</name>
</gene>
<dbReference type="EMBL" id="CYPR01000048">
    <property type="protein sequence ID" value="CUH30964.1"/>
    <property type="molecule type" value="Genomic_DNA"/>
</dbReference>
<sequence>MKMFFTTTAAAALLATAASAQMFGADYGTDLDRTTFDEGFQSTGYYDAVDRDDNMMIDRSEYATGLYRSYDTDRDLEISRDEFETGYDRDMGMSGQAYDASMFDTYDADASGTITQDEFGGYYGDTYTPYYDEMDVNADEMLDQDEYTTGLYEAADRNEDMVISIEEEGFFEGWFDGDDIEAEIESVGDVYNDDI</sequence>
<dbReference type="Gene3D" id="1.10.238.10">
    <property type="entry name" value="EF-hand"/>
    <property type="match status" value="1"/>
</dbReference>
<dbReference type="InterPro" id="IPR018247">
    <property type="entry name" value="EF_Hand_1_Ca_BS"/>
</dbReference>
<keyword evidence="1" id="KW-0732">Signal</keyword>
<dbReference type="InterPro" id="IPR011992">
    <property type="entry name" value="EF-hand-dom_pair"/>
</dbReference>
<feature type="signal peptide" evidence="1">
    <location>
        <begin position="1"/>
        <end position="20"/>
    </location>
</feature>
<dbReference type="PROSITE" id="PS00018">
    <property type="entry name" value="EF_HAND_1"/>
    <property type="match status" value="1"/>
</dbReference>
<dbReference type="OrthoDB" id="7852162at2"/>
<feature type="domain" description="EF-hand" evidence="2">
    <location>
        <begin position="94"/>
        <end position="129"/>
    </location>
</feature>
<feature type="domain" description="EF-hand" evidence="2">
    <location>
        <begin position="58"/>
        <end position="93"/>
    </location>
</feature>
<dbReference type="Proteomes" id="UP000049455">
    <property type="component" value="Unassembled WGS sequence"/>
</dbReference>
<dbReference type="AlphaFoldDB" id="A0A0M7B806"/>
<dbReference type="PROSITE" id="PS50222">
    <property type="entry name" value="EF_HAND_2"/>
    <property type="match status" value="2"/>
</dbReference>
<organism evidence="3 4">
    <name type="scientific">Jannaschia seosinensis</name>
    <dbReference type="NCBI Taxonomy" id="313367"/>
    <lineage>
        <taxon>Bacteria</taxon>
        <taxon>Pseudomonadati</taxon>
        <taxon>Pseudomonadota</taxon>
        <taxon>Alphaproteobacteria</taxon>
        <taxon>Rhodobacterales</taxon>
        <taxon>Roseobacteraceae</taxon>
        <taxon>Jannaschia</taxon>
    </lineage>
</organism>
<evidence type="ECO:0000259" key="2">
    <source>
        <dbReference type="PROSITE" id="PS50222"/>
    </source>
</evidence>
<dbReference type="SUPFAM" id="SSF47473">
    <property type="entry name" value="EF-hand"/>
    <property type="match status" value="1"/>
</dbReference>
<evidence type="ECO:0000256" key="1">
    <source>
        <dbReference type="SAM" id="SignalP"/>
    </source>
</evidence>
<dbReference type="STRING" id="313367.JSE7799_00893"/>
<proteinExistence type="predicted"/>
<protein>
    <submittedName>
        <fullName evidence="3">EF hand</fullName>
    </submittedName>
</protein>
<dbReference type="RefSeq" id="WP_055662548.1">
    <property type="nucleotide sequence ID" value="NZ_CYPR01000048.1"/>
</dbReference>
<evidence type="ECO:0000313" key="3">
    <source>
        <dbReference type="EMBL" id="CUH30964.1"/>
    </source>
</evidence>